<protein>
    <recommendedName>
        <fullName evidence="3">DDE Tnp4 domain-containing protein</fullName>
    </recommendedName>
</protein>
<reference evidence="1 2" key="1">
    <citation type="submission" date="2015-12" db="EMBL/GenBank/DDBJ databases">
        <title>The genome of Folsomia candida.</title>
        <authorList>
            <person name="Faddeeva A."/>
            <person name="Derks M.F."/>
            <person name="Anvar Y."/>
            <person name="Smit S."/>
            <person name="Van Straalen N."/>
            <person name="Roelofs D."/>
        </authorList>
    </citation>
    <scope>NUCLEOTIDE SEQUENCE [LARGE SCALE GENOMIC DNA]</scope>
    <source>
        <strain evidence="1 2">VU population</strain>
        <tissue evidence="1">Whole body</tissue>
    </source>
</reference>
<dbReference type="EMBL" id="LNIX01000046">
    <property type="protein sequence ID" value="OXA38451.1"/>
    <property type="molecule type" value="Genomic_DNA"/>
</dbReference>
<evidence type="ECO:0000313" key="1">
    <source>
        <dbReference type="EMBL" id="OXA38451.1"/>
    </source>
</evidence>
<evidence type="ECO:0008006" key="3">
    <source>
        <dbReference type="Google" id="ProtNLM"/>
    </source>
</evidence>
<dbReference type="PANTHER" id="PTHR34615:SF1">
    <property type="entry name" value="PX DOMAIN-CONTAINING PROTEIN"/>
    <property type="match status" value="1"/>
</dbReference>
<dbReference type="OrthoDB" id="5978526at2759"/>
<organism evidence="1 2">
    <name type="scientific">Folsomia candida</name>
    <name type="common">Springtail</name>
    <dbReference type="NCBI Taxonomy" id="158441"/>
    <lineage>
        <taxon>Eukaryota</taxon>
        <taxon>Metazoa</taxon>
        <taxon>Ecdysozoa</taxon>
        <taxon>Arthropoda</taxon>
        <taxon>Hexapoda</taxon>
        <taxon>Collembola</taxon>
        <taxon>Entomobryomorpha</taxon>
        <taxon>Isotomoidea</taxon>
        <taxon>Isotomidae</taxon>
        <taxon>Proisotominae</taxon>
        <taxon>Folsomia</taxon>
    </lineage>
</organism>
<keyword evidence="2" id="KW-1185">Reference proteome</keyword>
<sequence>MGTFLQLALLSEDDFALLLGAESIRRRKKLFPPLFDFALHPDFRFYTDFRFTREEILNLVKVLRIPNEMRTQQGLKFVGAEGFFILLRRLAYPNRLVDLQPIFGRREEELSHIFNTVLDYLYNHFRWLTELWEQWWLHADNLKAYSAAITAKGSALQTCFGFIDGRMTSEVYSGHKRQHVLKYQSVNHLGAENLHLYGDKGYALQQHLITPYQGNDLPPQHRQFNLVMSQMRICVE</sequence>
<dbReference type="STRING" id="158441.A0A226D1C9"/>
<accession>A0A226D1C9</accession>
<comment type="caution">
    <text evidence="1">The sequence shown here is derived from an EMBL/GenBank/DDBJ whole genome shotgun (WGS) entry which is preliminary data.</text>
</comment>
<gene>
    <name evidence="1" type="ORF">Fcan01_26845</name>
</gene>
<dbReference type="AlphaFoldDB" id="A0A226D1C9"/>
<dbReference type="PANTHER" id="PTHR34615">
    <property type="entry name" value="PX DOMAIN-CONTAINING PROTEIN"/>
    <property type="match status" value="1"/>
</dbReference>
<evidence type="ECO:0000313" key="2">
    <source>
        <dbReference type="Proteomes" id="UP000198287"/>
    </source>
</evidence>
<dbReference type="Proteomes" id="UP000198287">
    <property type="component" value="Unassembled WGS sequence"/>
</dbReference>
<name>A0A226D1C9_FOLCA</name>
<proteinExistence type="predicted"/>